<evidence type="ECO:0000313" key="1">
    <source>
        <dbReference type="EMBL" id="MDN4163583.1"/>
    </source>
</evidence>
<keyword evidence="2" id="KW-1185">Reference proteome</keyword>
<gene>
    <name evidence="1" type="ORF">QWY29_19615</name>
</gene>
<name>A0ABT8EZK2_9ACTN</name>
<dbReference type="Proteomes" id="UP001168537">
    <property type="component" value="Unassembled WGS sequence"/>
</dbReference>
<organism evidence="1 2">
    <name type="scientific">Nocardioides abyssi</name>
    <dbReference type="NCBI Taxonomy" id="3058370"/>
    <lineage>
        <taxon>Bacteria</taxon>
        <taxon>Bacillati</taxon>
        <taxon>Actinomycetota</taxon>
        <taxon>Actinomycetes</taxon>
        <taxon>Propionibacteriales</taxon>
        <taxon>Nocardioidaceae</taxon>
        <taxon>Nocardioides</taxon>
    </lineage>
</organism>
<comment type="caution">
    <text evidence="1">The sequence shown here is derived from an EMBL/GenBank/DDBJ whole genome shotgun (WGS) entry which is preliminary data.</text>
</comment>
<sequence length="86" mass="9023">MFKQMTSTAQIPSGFAMPACGHAWFDTTGVVAGAATTGVITTGVVRDRQEDSVHATVLAAAVIGKRDAIRTQDCFPGTTAWRPPIC</sequence>
<dbReference type="EMBL" id="JAUHJR010000017">
    <property type="protein sequence ID" value="MDN4163583.1"/>
    <property type="molecule type" value="Genomic_DNA"/>
</dbReference>
<protein>
    <submittedName>
        <fullName evidence="1">Uncharacterized protein</fullName>
    </submittedName>
</protein>
<proteinExistence type="predicted"/>
<dbReference type="RefSeq" id="WP_300962910.1">
    <property type="nucleotide sequence ID" value="NZ_JAUHJR010000017.1"/>
</dbReference>
<reference evidence="1" key="1">
    <citation type="submission" date="2023-06" db="EMBL/GenBank/DDBJ databases">
        <title>Draft genome sequence of Nocardioides sp. SOB72.</title>
        <authorList>
            <person name="Zhang G."/>
        </authorList>
    </citation>
    <scope>NUCLEOTIDE SEQUENCE</scope>
    <source>
        <strain evidence="1">SOB72</strain>
    </source>
</reference>
<accession>A0ABT8EZK2</accession>
<evidence type="ECO:0000313" key="2">
    <source>
        <dbReference type="Proteomes" id="UP001168537"/>
    </source>
</evidence>